<proteinExistence type="predicted"/>
<dbReference type="Gene3D" id="2.160.20.10">
    <property type="entry name" value="Single-stranded right-handed beta-helix, Pectin lyase-like"/>
    <property type="match status" value="1"/>
</dbReference>
<accession>A0A2W4WD75</accession>
<dbReference type="InterPro" id="IPR011050">
    <property type="entry name" value="Pectin_lyase_fold/virulence"/>
</dbReference>
<organism evidence="2 3">
    <name type="scientific">Leptolyngbya foveolarum</name>
    <dbReference type="NCBI Taxonomy" id="47253"/>
    <lineage>
        <taxon>Bacteria</taxon>
        <taxon>Bacillati</taxon>
        <taxon>Cyanobacteriota</taxon>
        <taxon>Cyanophyceae</taxon>
        <taxon>Leptolyngbyales</taxon>
        <taxon>Leptolyngbyaceae</taxon>
        <taxon>Leptolyngbya group</taxon>
        <taxon>Leptolyngbya</taxon>
    </lineage>
</organism>
<feature type="region of interest" description="Disordered" evidence="1">
    <location>
        <begin position="226"/>
        <end position="246"/>
    </location>
</feature>
<reference evidence="3" key="1">
    <citation type="submission" date="2018-04" db="EMBL/GenBank/DDBJ databases">
        <authorList>
            <person name="Cornet L."/>
        </authorList>
    </citation>
    <scope>NUCLEOTIDE SEQUENCE [LARGE SCALE GENOMIC DNA]</scope>
</reference>
<sequence length="246" mass="27339">MSTAQGYQVAVYDQFNRRKTRTTVKEYASEIYQALPSGELSLNQPFKATPDTTYPHINQAKWASVVDFGANPDDFDSDTRAIQATIDSGAEVIYFPSPKDKNNQTDYLTDDIIVIRGNVRFVLGLNTSMKSYNGMAGKSIFRIEETTGDAVVFDAMEFISFDNAMDHNIFEHNSSKNLVLKSLLFNNATKTLTCLLMLAFRAGDAPTKPILTIPFLLCQLPHRRQSNSARQPSGINAIQHAPATSK</sequence>
<dbReference type="AlphaFoldDB" id="A0A2W4WD75"/>
<protein>
    <submittedName>
        <fullName evidence="2">Uncharacterized protein</fullName>
    </submittedName>
</protein>
<comment type="caution">
    <text evidence="2">The sequence shown here is derived from an EMBL/GenBank/DDBJ whole genome shotgun (WGS) entry which is preliminary data.</text>
</comment>
<evidence type="ECO:0000256" key="1">
    <source>
        <dbReference type="SAM" id="MobiDB-lite"/>
    </source>
</evidence>
<name>A0A2W4WD75_9CYAN</name>
<gene>
    <name evidence="2" type="ORF">DCF25_06870</name>
</gene>
<reference evidence="2 3" key="2">
    <citation type="submission" date="2018-06" db="EMBL/GenBank/DDBJ databases">
        <title>Metagenomic assembly of (sub)arctic Cyanobacteria and their associated microbiome from non-axenic cultures.</title>
        <authorList>
            <person name="Baurain D."/>
        </authorList>
    </citation>
    <scope>NUCLEOTIDE SEQUENCE [LARGE SCALE GENOMIC DNA]</scope>
    <source>
        <strain evidence="2">ULC129bin1</strain>
    </source>
</reference>
<dbReference type="EMBL" id="QBMC01000031">
    <property type="protein sequence ID" value="PZO20345.1"/>
    <property type="molecule type" value="Genomic_DNA"/>
</dbReference>
<evidence type="ECO:0000313" key="2">
    <source>
        <dbReference type="EMBL" id="PZO20345.1"/>
    </source>
</evidence>
<dbReference type="InterPro" id="IPR012334">
    <property type="entry name" value="Pectin_lyas_fold"/>
</dbReference>
<dbReference type="Proteomes" id="UP000249354">
    <property type="component" value="Unassembled WGS sequence"/>
</dbReference>
<dbReference type="SUPFAM" id="SSF51126">
    <property type="entry name" value="Pectin lyase-like"/>
    <property type="match status" value="1"/>
</dbReference>
<evidence type="ECO:0000313" key="3">
    <source>
        <dbReference type="Proteomes" id="UP000249354"/>
    </source>
</evidence>